<name>A0A6B9MTS6_9HYME</name>
<dbReference type="GO" id="GO:0031966">
    <property type="term" value="C:mitochondrial membrane"/>
    <property type="evidence" value="ECO:0007669"/>
    <property type="project" value="UniProtKB-SubCell"/>
</dbReference>
<dbReference type="EC" id="7.1.1.2" evidence="9"/>
<keyword evidence="9" id="KW-0249">Electron transport</keyword>
<feature type="transmembrane region" description="Helical" evidence="9">
    <location>
        <begin position="57"/>
        <end position="81"/>
    </location>
</feature>
<dbReference type="InterPro" id="IPR038430">
    <property type="entry name" value="NDAH_ubi_oxred_su3_sf"/>
</dbReference>
<accession>A0A6B9MTS6</accession>
<keyword evidence="9" id="KW-0830">Ubiquinone</keyword>
<comment type="subcellular location">
    <subcellularLocation>
        <location evidence="1">Membrane</location>
    </subcellularLocation>
    <subcellularLocation>
        <location evidence="9">Mitochondrion membrane</location>
        <topology evidence="9">Multi-pass membrane protein</topology>
    </subcellularLocation>
</comment>
<keyword evidence="7 9" id="KW-0472">Membrane</keyword>
<keyword evidence="9 10" id="KW-0496">Mitochondrion</keyword>
<dbReference type="GO" id="GO:0030964">
    <property type="term" value="C:NADH dehydrogenase complex"/>
    <property type="evidence" value="ECO:0007669"/>
    <property type="project" value="TreeGrafter"/>
</dbReference>
<dbReference type="PANTHER" id="PTHR11058">
    <property type="entry name" value="NADH-UBIQUINONE OXIDOREDUCTASE CHAIN 3"/>
    <property type="match status" value="1"/>
</dbReference>
<gene>
    <name evidence="10" type="primary">ND3</name>
</gene>
<evidence type="ECO:0000256" key="8">
    <source>
        <dbReference type="ARBA" id="ARBA00049551"/>
    </source>
</evidence>
<keyword evidence="9" id="KW-0520">NAD</keyword>
<protein>
    <recommendedName>
        <fullName evidence="3 9">NADH-ubiquinone oxidoreductase chain 3</fullName>
        <ecNumber evidence="9">7.1.1.2</ecNumber>
    </recommendedName>
</protein>
<evidence type="ECO:0000256" key="2">
    <source>
        <dbReference type="ARBA" id="ARBA00008472"/>
    </source>
</evidence>
<evidence type="ECO:0000313" key="10">
    <source>
        <dbReference type="EMBL" id="QHD26500.1"/>
    </source>
</evidence>
<evidence type="ECO:0000256" key="5">
    <source>
        <dbReference type="ARBA" id="ARBA00022692"/>
    </source>
</evidence>
<evidence type="ECO:0000256" key="4">
    <source>
        <dbReference type="ARBA" id="ARBA00022448"/>
    </source>
</evidence>
<comment type="catalytic activity">
    <reaction evidence="8 9">
        <text>a ubiquinone + NADH + 5 H(+)(in) = a ubiquinol + NAD(+) + 4 H(+)(out)</text>
        <dbReference type="Rhea" id="RHEA:29091"/>
        <dbReference type="Rhea" id="RHEA-COMP:9565"/>
        <dbReference type="Rhea" id="RHEA-COMP:9566"/>
        <dbReference type="ChEBI" id="CHEBI:15378"/>
        <dbReference type="ChEBI" id="CHEBI:16389"/>
        <dbReference type="ChEBI" id="CHEBI:17976"/>
        <dbReference type="ChEBI" id="CHEBI:57540"/>
        <dbReference type="ChEBI" id="CHEBI:57945"/>
        <dbReference type="EC" id="7.1.1.2"/>
    </reaction>
</comment>
<comment type="similarity">
    <text evidence="2 9">Belongs to the complex I subunit 3 family.</text>
</comment>
<comment type="function">
    <text evidence="9">Core subunit of the mitochondrial membrane respiratory chain NADH dehydrogenase (Complex I) which catalyzes electron transfer from NADH through the respiratory chain, using ubiquinone as an electron acceptor. Essential for the catalytic activity of complex I.</text>
</comment>
<dbReference type="GO" id="GO:0008137">
    <property type="term" value="F:NADH dehydrogenase (ubiquinone) activity"/>
    <property type="evidence" value="ECO:0007669"/>
    <property type="project" value="UniProtKB-UniRule"/>
</dbReference>
<evidence type="ECO:0000256" key="7">
    <source>
        <dbReference type="ARBA" id="ARBA00023136"/>
    </source>
</evidence>
<dbReference type="AlphaFoldDB" id="A0A6B9MTS6"/>
<organism evidence="10">
    <name type="scientific">Lepidotrigona flavibasis</name>
    <dbReference type="NCBI Taxonomy" id="2696055"/>
    <lineage>
        <taxon>Eukaryota</taxon>
        <taxon>Metazoa</taxon>
        <taxon>Ecdysozoa</taxon>
        <taxon>Arthropoda</taxon>
        <taxon>Hexapoda</taxon>
        <taxon>Insecta</taxon>
        <taxon>Pterygota</taxon>
        <taxon>Neoptera</taxon>
        <taxon>Endopterygota</taxon>
        <taxon>Hymenoptera</taxon>
        <taxon>Apocrita</taxon>
        <taxon>Aculeata</taxon>
        <taxon>Apoidea</taxon>
        <taxon>Anthophila</taxon>
        <taxon>Apidae</taxon>
        <taxon>Lepidotrigona</taxon>
    </lineage>
</organism>
<keyword evidence="9" id="KW-0679">Respiratory chain</keyword>
<proteinExistence type="inferred from homology"/>
<evidence type="ECO:0000256" key="6">
    <source>
        <dbReference type="ARBA" id="ARBA00022989"/>
    </source>
</evidence>
<keyword evidence="5 9" id="KW-0812">Transmembrane</keyword>
<keyword evidence="6 9" id="KW-1133">Transmembrane helix</keyword>
<feature type="transmembrane region" description="Helical" evidence="9">
    <location>
        <begin position="6"/>
        <end position="25"/>
    </location>
</feature>
<keyword evidence="9" id="KW-1278">Translocase</keyword>
<sequence length="117" mass="13857">MLTCLMFVILVLVVSVIIMNMNKMLSMIKMINIQKKVPFECGFNPMSKFSIPFSMPFFMVSLLFLIFDIEITMLIPMILYIKFSNHFAAFVVIMLFMFSMIVTLIVEWFMGYLQWMF</sequence>
<keyword evidence="4 9" id="KW-0813">Transport</keyword>
<dbReference type="EMBL" id="MN747147">
    <property type="protein sequence ID" value="QHD26500.1"/>
    <property type="molecule type" value="Genomic_DNA"/>
</dbReference>
<reference evidence="10" key="1">
    <citation type="submission" date="2019-11" db="EMBL/GenBank/DDBJ databases">
        <title>Complete mitochondrial genome of the stingless bee Lepidotrigona flavibasis.</title>
        <authorList>
            <person name="Zhao M."/>
            <person name="Wang C.-Y."/>
            <person name="Xu H.-L."/>
            <person name="Zhang F.-L."/>
            <person name="Zhong Y.-H."/>
            <person name="Feng Y."/>
            <person name="Wang S.-J."/>
        </authorList>
    </citation>
    <scope>NUCLEOTIDE SEQUENCE</scope>
</reference>
<evidence type="ECO:0000256" key="1">
    <source>
        <dbReference type="ARBA" id="ARBA00004370"/>
    </source>
</evidence>
<dbReference type="PANTHER" id="PTHR11058:SF9">
    <property type="entry name" value="NADH-UBIQUINONE OXIDOREDUCTASE CHAIN 3"/>
    <property type="match status" value="1"/>
</dbReference>
<evidence type="ECO:0000256" key="3">
    <source>
        <dbReference type="ARBA" id="ARBA00021007"/>
    </source>
</evidence>
<dbReference type="InterPro" id="IPR000440">
    <property type="entry name" value="NADH_UbQ/plastoQ_OxRdtase_su3"/>
</dbReference>
<geneLocation type="mitochondrion" evidence="10"/>
<dbReference type="Gene3D" id="1.20.58.1610">
    <property type="entry name" value="NADH:ubiquinone/plastoquinone oxidoreductase, chain 3"/>
    <property type="match status" value="1"/>
</dbReference>
<feature type="transmembrane region" description="Helical" evidence="9">
    <location>
        <begin position="87"/>
        <end position="110"/>
    </location>
</feature>
<evidence type="ECO:0000256" key="9">
    <source>
        <dbReference type="RuleBase" id="RU003640"/>
    </source>
</evidence>
<dbReference type="Pfam" id="PF00507">
    <property type="entry name" value="Oxidored_q4"/>
    <property type="match status" value="1"/>
</dbReference>